<evidence type="ECO:0000313" key="6">
    <source>
        <dbReference type="Proteomes" id="UP001212997"/>
    </source>
</evidence>
<keyword evidence="6" id="KW-1185">Reference proteome</keyword>
<keyword evidence="1" id="KW-0175">Coiled coil</keyword>
<evidence type="ECO:0000313" key="5">
    <source>
        <dbReference type="EMBL" id="KAJ3477660.1"/>
    </source>
</evidence>
<feature type="region of interest" description="Disordered" evidence="2">
    <location>
        <begin position="781"/>
        <end position="809"/>
    </location>
</feature>
<name>A0AAD5UVM6_9APHY</name>
<gene>
    <name evidence="5" type="ORF">NLI96_g10314</name>
</gene>
<evidence type="ECO:0000259" key="4">
    <source>
        <dbReference type="Pfam" id="PF20153"/>
    </source>
</evidence>
<evidence type="ECO:0000256" key="2">
    <source>
        <dbReference type="SAM" id="MobiDB-lite"/>
    </source>
</evidence>
<sequence length="1508" mass="170518">MSATTQVNPTSGSIRSADIALQAVPPIISKNSEAGLFFAQNAQAESPSIHTIRDSQNPSRLSLNKGKEELVDLTFKGKTLTELKQEFEQKCAEIDKEHPELVRKDGNWWNKLHAILKDRDAKAVKNHYENIDTLLVFAGLYSAILTAFAVEAYKLLQRDSSEASLQVLIQISQQLGSFAINSGFANATYVPPSLPTGPFIPERSSVWLNGLWFVALILSLATASLGMLVKQWLGEYLNLPDVAPDAQRRIQLFRVRGLRKYKVSEIAAFLPLLLQISLILFFAGLVLFTRSIHATIGWVITSFVAAWGAFLIITTILPWFSASCPYKTPYLKSITLQFKRVLNYLNGLLERIALEIDFDWLYYRLPSKLFTLGDAETQVSKISSVDTDILADAYKTSGNANVWETVIHCAVDPQDPSTSLARLPSVINRRYFPAEESKTLTRGVWRRLSWDERRLFVRSLAPCIRLRIVQSFDSEKENLELGDEVVDSLLQLNEYSDDLILHWGSSSVDRALGKLSSVLLEGALSAPFAPRSISKFASRLLEGGVGSLKIWRYFGNTFMSAFFETSKQMMDLGDGANILHQCGGIIFCAGRSTEESRALLQDEIPPLSRCVASKIGSLPGPLGWQDPQNVFRWHCVLDMTMKLHKRTPGIVDKALFEALHTHSVKMFNLYVEDGKFGKYIKGRHRGVSQTSDALIGSIDWDQVLGEYAEVELRNRGEYTEYRDQWDRQRLQVDCQHRMEFMLNYEVWFDELLRPIDTNPMSIPTYDKPIVEPTRPIDHDTPFNSETMASNPRCDFRKGPTPRGLNSTETSTITGTSIVQPQSKPFSTKREAKPANKIFEGAKDLNELREQFQRRCADLENEHPELAHKDGWKVVDEMLQNQDSLMAGLYSGVLTAFIVEAYKLLQRDSADATVKVLVQISQQMASFAINPGSVNSTYIPTSLPVETFTPEPRSVWLNVLWFIALVLSLTSASLGMLVKQWLREYLNNPYVTPEEQRRVRLFRIRGLRKYKVSEIAAFLPLLLQISLVLFFVGLVLFTRGINDSLGWAVTGFVAVWLGFLVVTTSLPWFSSSCPYKTPFLKPVTLQFKRVMESLYRVSSRMTERIGFRSAFGKMPCSLFVGGDDAELQVSQQPLFDSEVLLDAYKASENLNGWEKVMDCVDPCFPFSSLEILSSVTNKRHPGSERSITLQWDAWDSLFWYEGSVVVKGLVTCLRWCFIRALEGRRSLGDREAETLLLLDKCSSDLVGRFPTRMNHATRKMTTVLMQEALSIPFYPRPLFKYISGILDSGIDKSESWGSTHKHPVSAFVETVDRQLQNADEYDLMELCGATFLCARRAIEDWHVLEDLFPPLVCRLTATVKALPAPSSEEDLYITFKWHCILNLAMKLHMQIPGVIDEAVLGVLHTRSIQMFKSYVKETTYNNFGEYTQGKPSGTLQMSDALVPNALIGWSQSLDEGIEVEVKDVGEYGDEWNSQRLQVDCKYRMEFILNYENGNGWPKGLRSMLNEHQL</sequence>
<proteinExistence type="predicted"/>
<feature type="coiled-coil region" evidence="1">
    <location>
        <begin position="841"/>
        <end position="868"/>
    </location>
</feature>
<feature type="transmembrane region" description="Helical" evidence="3">
    <location>
        <begin position="266"/>
        <end position="288"/>
    </location>
</feature>
<accession>A0AAD5UVM6</accession>
<keyword evidence="3" id="KW-0472">Membrane</keyword>
<protein>
    <recommendedName>
        <fullName evidence="4">DUF6535 domain-containing protein</fullName>
    </recommendedName>
</protein>
<feature type="transmembrane region" description="Helical" evidence="3">
    <location>
        <begin position="206"/>
        <end position="229"/>
    </location>
</feature>
<keyword evidence="3" id="KW-0812">Transmembrane</keyword>
<dbReference type="Pfam" id="PF20153">
    <property type="entry name" value="DUF6535"/>
    <property type="match status" value="2"/>
</dbReference>
<dbReference type="InterPro" id="IPR045338">
    <property type="entry name" value="DUF6535"/>
</dbReference>
<feature type="transmembrane region" description="Helical" evidence="3">
    <location>
        <begin position="1014"/>
        <end position="1037"/>
    </location>
</feature>
<keyword evidence="3" id="KW-1133">Transmembrane helix</keyword>
<evidence type="ECO:0000256" key="1">
    <source>
        <dbReference type="SAM" id="Coils"/>
    </source>
</evidence>
<feature type="domain" description="DUF6535" evidence="4">
    <location>
        <begin position="109"/>
        <end position="289"/>
    </location>
</feature>
<evidence type="ECO:0000256" key="3">
    <source>
        <dbReference type="SAM" id="Phobius"/>
    </source>
</evidence>
<feature type="transmembrane region" description="Helical" evidence="3">
    <location>
        <begin position="1043"/>
        <end position="1068"/>
    </location>
</feature>
<comment type="caution">
    <text evidence="5">The sequence shown here is derived from an EMBL/GenBank/DDBJ whole genome shotgun (WGS) entry which is preliminary data.</text>
</comment>
<reference evidence="5" key="1">
    <citation type="submission" date="2022-07" db="EMBL/GenBank/DDBJ databases">
        <title>Genome Sequence of Physisporinus lineatus.</title>
        <authorList>
            <person name="Buettner E."/>
        </authorList>
    </citation>
    <scope>NUCLEOTIDE SEQUENCE</scope>
    <source>
        <strain evidence="5">VT162</strain>
    </source>
</reference>
<feature type="domain" description="DUF6535" evidence="4">
    <location>
        <begin position="882"/>
        <end position="1037"/>
    </location>
</feature>
<dbReference type="Proteomes" id="UP001212997">
    <property type="component" value="Unassembled WGS sequence"/>
</dbReference>
<feature type="transmembrane region" description="Helical" evidence="3">
    <location>
        <begin position="295"/>
        <end position="320"/>
    </location>
</feature>
<organism evidence="5 6">
    <name type="scientific">Meripilus lineatus</name>
    <dbReference type="NCBI Taxonomy" id="2056292"/>
    <lineage>
        <taxon>Eukaryota</taxon>
        <taxon>Fungi</taxon>
        <taxon>Dikarya</taxon>
        <taxon>Basidiomycota</taxon>
        <taxon>Agaricomycotina</taxon>
        <taxon>Agaricomycetes</taxon>
        <taxon>Polyporales</taxon>
        <taxon>Meripilaceae</taxon>
        <taxon>Meripilus</taxon>
    </lineage>
</organism>
<dbReference type="EMBL" id="JANAWD010000575">
    <property type="protein sequence ID" value="KAJ3477660.1"/>
    <property type="molecule type" value="Genomic_DNA"/>
</dbReference>
<feature type="transmembrane region" description="Helical" evidence="3">
    <location>
        <begin position="954"/>
        <end position="977"/>
    </location>
</feature>